<comment type="caution">
    <text evidence="2">The sequence shown here is derived from an EMBL/GenBank/DDBJ whole genome shotgun (WGS) entry which is preliminary data.</text>
</comment>
<sequence length="149" mass="17424">MTAHADRKDLARARMQRTGETYTAASAALRAEWEEAERFHAKTVHTFFDGPRLRSIPARRKARVSVLFELLRGFRAGRDYPEREVNEILRRAHDDVASLRRELVDYGLLEREAGVYRVPEEPPDRDPRFTEDLPADHDHRFRRTVRAGE</sequence>
<dbReference type="Pfam" id="PF09860">
    <property type="entry name" value="DUF2087"/>
    <property type="match status" value="1"/>
</dbReference>
<name>A0A4Y8X1J2_9MICC</name>
<evidence type="ECO:0000313" key="3">
    <source>
        <dbReference type="Proteomes" id="UP000560081"/>
    </source>
</evidence>
<keyword evidence="3" id="KW-1185">Reference proteome</keyword>
<dbReference type="Proteomes" id="UP000560081">
    <property type="component" value="Unassembled WGS sequence"/>
</dbReference>
<evidence type="ECO:0000313" key="2">
    <source>
        <dbReference type="EMBL" id="MBB4881965.1"/>
    </source>
</evidence>
<accession>A0A4Y8X1J2</accession>
<dbReference type="RefSeq" id="WP_135029899.1">
    <property type="nucleotide sequence ID" value="NZ_BMLA01000003.1"/>
</dbReference>
<dbReference type="EMBL" id="JACHMC010000001">
    <property type="protein sequence ID" value="MBB4881965.1"/>
    <property type="molecule type" value="Genomic_DNA"/>
</dbReference>
<dbReference type="AlphaFoldDB" id="A0A4Y8X1J2"/>
<dbReference type="OrthoDB" id="529288at2"/>
<feature type="domain" description="DUF2087" evidence="1">
    <location>
        <begin position="52"/>
        <end position="117"/>
    </location>
</feature>
<reference evidence="2 3" key="1">
    <citation type="submission" date="2020-08" db="EMBL/GenBank/DDBJ databases">
        <title>Sequencing the genomes of 1000 actinobacteria strains.</title>
        <authorList>
            <person name="Klenk H.-P."/>
        </authorList>
    </citation>
    <scope>NUCLEOTIDE SEQUENCE [LARGE SCALE GENOMIC DNA]</scope>
    <source>
        <strain evidence="2 3">DSM 19079</strain>
    </source>
</reference>
<organism evidence="2 3">
    <name type="scientific">Micrococcus flavus</name>
    <dbReference type="NCBI Taxonomy" id="384602"/>
    <lineage>
        <taxon>Bacteria</taxon>
        <taxon>Bacillati</taxon>
        <taxon>Actinomycetota</taxon>
        <taxon>Actinomycetes</taxon>
        <taxon>Micrococcales</taxon>
        <taxon>Micrococcaceae</taxon>
        <taxon>Micrococcus</taxon>
    </lineage>
</organism>
<evidence type="ECO:0000259" key="1">
    <source>
        <dbReference type="Pfam" id="PF09860"/>
    </source>
</evidence>
<dbReference type="InterPro" id="IPR018656">
    <property type="entry name" value="DUF2087"/>
</dbReference>
<protein>
    <recommendedName>
        <fullName evidence="1">DUF2087 domain-containing protein</fullName>
    </recommendedName>
</protein>
<proteinExistence type="predicted"/>
<gene>
    <name evidence="2" type="ORF">BJ976_000316</name>
</gene>